<dbReference type="InterPro" id="IPR000515">
    <property type="entry name" value="MetI-like"/>
</dbReference>
<proteinExistence type="inferred from homology"/>
<evidence type="ECO:0000256" key="5">
    <source>
        <dbReference type="ARBA" id="ARBA00022475"/>
    </source>
</evidence>
<feature type="transmembrane region" description="Helical" evidence="10">
    <location>
        <begin position="78"/>
        <end position="104"/>
    </location>
</feature>
<keyword evidence="7 10" id="KW-0812">Transmembrane</keyword>
<keyword evidence="4" id="KW-0813">Transport</keyword>
<evidence type="ECO:0000313" key="12">
    <source>
        <dbReference type="EMBL" id="GGC18466.1"/>
    </source>
</evidence>
<evidence type="ECO:0000256" key="3">
    <source>
        <dbReference type="ARBA" id="ARBA00016864"/>
    </source>
</evidence>
<dbReference type="Gene3D" id="1.10.3720.10">
    <property type="entry name" value="MetI-like"/>
    <property type="match status" value="1"/>
</dbReference>
<feature type="transmembrane region" description="Helical" evidence="10">
    <location>
        <begin position="263"/>
        <end position="281"/>
    </location>
</feature>
<evidence type="ECO:0000313" key="13">
    <source>
        <dbReference type="Proteomes" id="UP000622638"/>
    </source>
</evidence>
<comment type="similarity">
    <text evidence="2 10">Belongs to the binding-protein-dependent transport system permease family. CysTW subfamily.</text>
</comment>
<dbReference type="InterPro" id="IPR051408">
    <property type="entry name" value="Phosphate_transprt_permease"/>
</dbReference>
<keyword evidence="8 10" id="KW-1133">Transmembrane helix</keyword>
<evidence type="ECO:0000256" key="4">
    <source>
        <dbReference type="ARBA" id="ARBA00022448"/>
    </source>
</evidence>
<name>A0ABQ1L528_9BURK</name>
<dbReference type="CDD" id="cd06261">
    <property type="entry name" value="TM_PBP2"/>
    <property type="match status" value="1"/>
</dbReference>
<sequence length="292" mass="31199">MKTSTMNAAPAVNKVYRKRLLQHRVGIALSVAAMSLGLAVLLWILATLVINGVQALTPALFTQTTPAPGSEGGGLMNAIVGSLMMVGLSTLVSTPIGILAGIYLAEYGEENKLAQVTRFVTDIMLSAPSIVIGLFVYTIYVANVNHFSGYAGSLALSLIAVPVVVRTTDNMLRLVPNSLLEAAFALGAPRWKVATMVRLRAVKAGVVTGVLLAVARVSGETAPLLFTALNNQFFSADMNKPMANLPYVIYQFAMSPYDNWRELAWGGALLVTFSVLALNIISRTLFNQKIPN</sequence>
<evidence type="ECO:0000256" key="1">
    <source>
        <dbReference type="ARBA" id="ARBA00004651"/>
    </source>
</evidence>
<dbReference type="SUPFAM" id="SSF161098">
    <property type="entry name" value="MetI-like"/>
    <property type="match status" value="1"/>
</dbReference>
<feature type="transmembrane region" description="Helical" evidence="10">
    <location>
        <begin position="201"/>
        <end position="219"/>
    </location>
</feature>
<evidence type="ECO:0000256" key="2">
    <source>
        <dbReference type="ARBA" id="ARBA00007069"/>
    </source>
</evidence>
<protein>
    <recommendedName>
        <fullName evidence="3 10">Phosphate transport system permease protein PstA</fullName>
    </recommendedName>
</protein>
<gene>
    <name evidence="12" type="primary">pstA</name>
    <name evidence="12" type="ORF">GCM10011572_44850</name>
</gene>
<dbReference type="PROSITE" id="PS50928">
    <property type="entry name" value="ABC_TM1"/>
    <property type="match status" value="1"/>
</dbReference>
<dbReference type="EMBL" id="BMKG01000025">
    <property type="protein sequence ID" value="GGC18466.1"/>
    <property type="molecule type" value="Genomic_DNA"/>
</dbReference>
<keyword evidence="6" id="KW-0592">Phosphate transport</keyword>
<dbReference type="InterPro" id="IPR005672">
    <property type="entry name" value="Phosphate_PstA"/>
</dbReference>
<organism evidence="12 13">
    <name type="scientific">Pseudoduganella buxea</name>
    <dbReference type="NCBI Taxonomy" id="1949069"/>
    <lineage>
        <taxon>Bacteria</taxon>
        <taxon>Pseudomonadati</taxon>
        <taxon>Pseudomonadota</taxon>
        <taxon>Betaproteobacteria</taxon>
        <taxon>Burkholderiales</taxon>
        <taxon>Oxalobacteraceae</taxon>
        <taxon>Telluria group</taxon>
        <taxon>Pseudoduganella</taxon>
    </lineage>
</organism>
<reference evidence="13" key="1">
    <citation type="journal article" date="2019" name="Int. J. Syst. Evol. Microbiol.">
        <title>The Global Catalogue of Microorganisms (GCM) 10K type strain sequencing project: providing services to taxonomists for standard genome sequencing and annotation.</title>
        <authorList>
            <consortium name="The Broad Institute Genomics Platform"/>
            <consortium name="The Broad Institute Genome Sequencing Center for Infectious Disease"/>
            <person name="Wu L."/>
            <person name="Ma J."/>
        </authorList>
    </citation>
    <scope>NUCLEOTIDE SEQUENCE [LARGE SCALE GENOMIC DNA]</scope>
    <source>
        <strain evidence="13">CGMCC 1.15931</strain>
    </source>
</reference>
<evidence type="ECO:0000256" key="10">
    <source>
        <dbReference type="RuleBase" id="RU363043"/>
    </source>
</evidence>
<dbReference type="PANTHER" id="PTHR42922:SF1">
    <property type="entry name" value="PHOSPHATE TRANSPORT SYSTEM PERMEASE PROTEIN PSTA"/>
    <property type="match status" value="1"/>
</dbReference>
<dbReference type="InterPro" id="IPR035906">
    <property type="entry name" value="MetI-like_sf"/>
</dbReference>
<evidence type="ECO:0000256" key="8">
    <source>
        <dbReference type="ARBA" id="ARBA00022989"/>
    </source>
</evidence>
<evidence type="ECO:0000256" key="7">
    <source>
        <dbReference type="ARBA" id="ARBA00022692"/>
    </source>
</evidence>
<keyword evidence="9 10" id="KW-0472">Membrane</keyword>
<comment type="caution">
    <text evidence="12">The sequence shown here is derived from an EMBL/GenBank/DDBJ whole genome shotgun (WGS) entry which is preliminary data.</text>
</comment>
<keyword evidence="13" id="KW-1185">Reference proteome</keyword>
<feature type="transmembrane region" description="Helical" evidence="10">
    <location>
        <begin position="27"/>
        <end position="50"/>
    </location>
</feature>
<evidence type="ECO:0000256" key="6">
    <source>
        <dbReference type="ARBA" id="ARBA00022592"/>
    </source>
</evidence>
<dbReference type="RefSeq" id="WP_371867101.1">
    <property type="nucleotide sequence ID" value="NZ_BMKG01000025.1"/>
</dbReference>
<dbReference type="Pfam" id="PF00528">
    <property type="entry name" value="BPD_transp_1"/>
    <property type="match status" value="1"/>
</dbReference>
<feature type="transmembrane region" description="Helical" evidence="10">
    <location>
        <begin position="147"/>
        <end position="165"/>
    </location>
</feature>
<feature type="transmembrane region" description="Helical" evidence="10">
    <location>
        <begin position="116"/>
        <end position="141"/>
    </location>
</feature>
<evidence type="ECO:0000259" key="11">
    <source>
        <dbReference type="PROSITE" id="PS50928"/>
    </source>
</evidence>
<keyword evidence="5 10" id="KW-1003">Cell membrane</keyword>
<dbReference type="Proteomes" id="UP000622638">
    <property type="component" value="Unassembled WGS sequence"/>
</dbReference>
<dbReference type="NCBIfam" id="TIGR00974">
    <property type="entry name" value="3a0107s02c"/>
    <property type="match status" value="1"/>
</dbReference>
<feature type="domain" description="ABC transmembrane type-1" evidence="11">
    <location>
        <begin position="79"/>
        <end position="282"/>
    </location>
</feature>
<evidence type="ECO:0000256" key="9">
    <source>
        <dbReference type="ARBA" id="ARBA00023136"/>
    </source>
</evidence>
<dbReference type="PANTHER" id="PTHR42922">
    <property type="entry name" value="PHOSPHATE TRANSPORT SYSTEM PERMEASE PROTEIN PSTA"/>
    <property type="match status" value="1"/>
</dbReference>
<accession>A0ABQ1L528</accession>
<comment type="subcellular location">
    <subcellularLocation>
        <location evidence="10">Cell inner membrane</location>
        <topology evidence="10">Multi-pass membrane protein</topology>
    </subcellularLocation>
    <subcellularLocation>
        <location evidence="1">Cell membrane</location>
        <topology evidence="1">Multi-pass membrane protein</topology>
    </subcellularLocation>
</comment>